<comment type="caution">
    <text evidence="2">The sequence shown here is derived from an EMBL/GenBank/DDBJ whole genome shotgun (WGS) entry which is preliminary data.</text>
</comment>
<feature type="transmembrane region" description="Helical" evidence="1">
    <location>
        <begin position="78"/>
        <end position="95"/>
    </location>
</feature>
<dbReference type="EMBL" id="WJMV01000012">
    <property type="protein sequence ID" value="MRG75017.1"/>
    <property type="molecule type" value="Genomic_DNA"/>
</dbReference>
<name>A0A6A8DYQ9_LIMRT</name>
<accession>A0A6A8DYQ9</accession>
<organism evidence="2 4">
    <name type="scientific">Limosilactobacillus reuteri</name>
    <name type="common">Lactobacillus reuteri</name>
    <dbReference type="NCBI Taxonomy" id="1598"/>
    <lineage>
        <taxon>Bacteria</taxon>
        <taxon>Bacillati</taxon>
        <taxon>Bacillota</taxon>
        <taxon>Bacilli</taxon>
        <taxon>Lactobacillales</taxon>
        <taxon>Lactobacillaceae</taxon>
        <taxon>Limosilactobacillus</taxon>
    </lineage>
</organism>
<evidence type="ECO:0000313" key="5">
    <source>
        <dbReference type="Proteomes" id="UP000470878"/>
    </source>
</evidence>
<protein>
    <submittedName>
        <fullName evidence="2">Uncharacterized protein</fullName>
    </submittedName>
</protein>
<sequence>MGKNLRKNYFWFLLAMETYGLGILFILKHSAGTFTPPGHVLEFLDDPPFIFLLAMAGTLAMVYALWDVKHMFYKPIMTGFLTFVWLMFLSAFLYQDFMMGHFGFQSLFASFIVLSILGEILIKRG</sequence>
<evidence type="ECO:0000256" key="1">
    <source>
        <dbReference type="SAM" id="Phobius"/>
    </source>
</evidence>
<evidence type="ECO:0000313" key="4">
    <source>
        <dbReference type="Proteomes" id="UP000452188"/>
    </source>
</evidence>
<dbReference type="EMBL" id="WJMX01000030">
    <property type="protein sequence ID" value="MRH81091.1"/>
    <property type="molecule type" value="Genomic_DNA"/>
</dbReference>
<dbReference type="Proteomes" id="UP000452188">
    <property type="component" value="Unassembled WGS sequence"/>
</dbReference>
<evidence type="ECO:0000313" key="3">
    <source>
        <dbReference type="EMBL" id="MRH81091.1"/>
    </source>
</evidence>
<feature type="transmembrane region" description="Helical" evidence="1">
    <location>
        <begin position="47"/>
        <end position="66"/>
    </location>
</feature>
<keyword evidence="1" id="KW-0812">Transmembrane</keyword>
<keyword evidence="1" id="KW-0472">Membrane</keyword>
<feature type="transmembrane region" description="Helical" evidence="1">
    <location>
        <begin position="101"/>
        <end position="122"/>
    </location>
</feature>
<dbReference type="Proteomes" id="UP000470878">
    <property type="component" value="Unassembled WGS sequence"/>
</dbReference>
<proteinExistence type="predicted"/>
<feature type="transmembrane region" description="Helical" evidence="1">
    <location>
        <begin position="9"/>
        <end position="27"/>
    </location>
</feature>
<gene>
    <name evidence="3" type="ORF">GIX77_10015</name>
    <name evidence="2" type="ORF">GIX79_04425</name>
</gene>
<dbReference type="RefSeq" id="WP_019253319.1">
    <property type="nucleotide sequence ID" value="NZ_CP102425.1"/>
</dbReference>
<keyword evidence="1" id="KW-1133">Transmembrane helix</keyword>
<dbReference type="AlphaFoldDB" id="A0A6A8DYQ9"/>
<reference evidence="4 5" key="1">
    <citation type="submission" date="2019-11" db="EMBL/GenBank/DDBJ databases">
        <title>Draft genome sequence of 12 host-associated Lactobacillus reuteri rodent strains.</title>
        <authorList>
            <person name="Zhang S."/>
            <person name="Ozcam M."/>
            <person name="Van Pijkeren J.P."/>
        </authorList>
    </citation>
    <scope>NUCLEOTIDE SEQUENCE [LARGE SCALE GENOMIC DNA]</scope>
    <source>
        <strain evidence="2 4">6799jm-1</strain>
        <strain evidence="3 5">CR</strain>
    </source>
</reference>
<evidence type="ECO:0000313" key="2">
    <source>
        <dbReference type="EMBL" id="MRG75017.1"/>
    </source>
</evidence>